<dbReference type="EMBL" id="NJGC01000028">
    <property type="protein sequence ID" value="PAM68237.1"/>
    <property type="molecule type" value="Genomic_DNA"/>
</dbReference>
<gene>
    <name evidence="2" type="ORF">CEK00_18590</name>
    <name evidence="1" type="ORF">CEK00_22240</name>
</gene>
<geneLocation type="plasmid" evidence="1">
    <name>unnamed2</name>
</geneLocation>
<name>A0A270N882_STEMA</name>
<evidence type="ECO:0000313" key="3">
    <source>
        <dbReference type="Proteomes" id="UP000216433"/>
    </source>
</evidence>
<comment type="caution">
    <text evidence="2">The sequence shown here is derived from an EMBL/GenBank/DDBJ whole genome shotgun (WGS) entry which is preliminary data.</text>
</comment>
<evidence type="ECO:0000313" key="2">
    <source>
        <dbReference type="EMBL" id="PAM68237.1"/>
    </source>
</evidence>
<sequence>MELYWRLFTNCTSQQAALKVAARMFEQAGLEVSNLHAEPYQKGGFMVSACSRHAAQSWPEFVVLALASAQSTGRGWLLSGSIAEELDAWSSHSLVSGVSSIHIQAERRE</sequence>
<dbReference type="EMBL" id="NJGC01000150">
    <property type="protein sequence ID" value="PAM64600.1"/>
    <property type="molecule type" value="Genomic_DNA"/>
</dbReference>
<proteinExistence type="predicted"/>
<reference evidence="2 3" key="1">
    <citation type="submission" date="2017-06" db="EMBL/GenBank/DDBJ databases">
        <title>Genome sequencing and assembly of Stenotrophomonas maltophilia DF07.</title>
        <authorList>
            <person name="Iyer R."/>
        </authorList>
    </citation>
    <scope>NUCLEOTIDE SEQUENCE [LARGE SCALE GENOMIC DNA]</scope>
    <source>
        <strain evidence="2 3">DF07</strain>
        <plasmid evidence="1">unnamed2</plasmid>
    </source>
</reference>
<keyword evidence="1" id="KW-0614">Plasmid</keyword>
<evidence type="ECO:0000313" key="1">
    <source>
        <dbReference type="EMBL" id="PAM64600.1"/>
    </source>
</evidence>
<organism evidence="2 3">
    <name type="scientific">Stenotrophomonas maltophilia</name>
    <name type="common">Pseudomonas maltophilia</name>
    <name type="synonym">Xanthomonas maltophilia</name>
    <dbReference type="NCBI Taxonomy" id="40324"/>
    <lineage>
        <taxon>Bacteria</taxon>
        <taxon>Pseudomonadati</taxon>
        <taxon>Pseudomonadota</taxon>
        <taxon>Gammaproteobacteria</taxon>
        <taxon>Lysobacterales</taxon>
        <taxon>Lysobacteraceae</taxon>
        <taxon>Stenotrophomonas</taxon>
        <taxon>Stenotrophomonas maltophilia group</taxon>
    </lineage>
</organism>
<dbReference type="Proteomes" id="UP000216433">
    <property type="component" value="Unassembled WGS sequence"/>
</dbReference>
<dbReference type="RefSeq" id="WP_095378968.1">
    <property type="nucleotide sequence ID" value="NZ_JACLBE010000024.1"/>
</dbReference>
<dbReference type="AlphaFoldDB" id="A0A270N882"/>
<protein>
    <submittedName>
        <fullName evidence="2">Uncharacterized protein</fullName>
    </submittedName>
</protein>
<accession>A0A270N882</accession>